<name>A0A6G3WTT8_9ACTN</name>
<dbReference type="GO" id="GO:0003910">
    <property type="term" value="F:DNA ligase (ATP) activity"/>
    <property type="evidence" value="ECO:0007669"/>
    <property type="project" value="InterPro"/>
</dbReference>
<dbReference type="Pfam" id="PF01068">
    <property type="entry name" value="DNA_ligase_A_M"/>
    <property type="match status" value="1"/>
</dbReference>
<feature type="domain" description="ATP-dependent DNA ligase family profile" evidence="1">
    <location>
        <begin position="2"/>
        <end position="98"/>
    </location>
</feature>
<feature type="non-terminal residue" evidence="2">
    <location>
        <position position="1"/>
    </location>
</feature>
<organism evidence="2">
    <name type="scientific">Streptomyces sp. SID7499</name>
    <dbReference type="NCBI Taxonomy" id="2706086"/>
    <lineage>
        <taxon>Bacteria</taxon>
        <taxon>Bacillati</taxon>
        <taxon>Actinomycetota</taxon>
        <taxon>Actinomycetes</taxon>
        <taxon>Kitasatosporales</taxon>
        <taxon>Streptomycetaceae</taxon>
        <taxon>Streptomyces</taxon>
    </lineage>
</organism>
<dbReference type="EMBL" id="JAAGMN010002120">
    <property type="protein sequence ID" value="NEE08949.1"/>
    <property type="molecule type" value="Genomic_DNA"/>
</dbReference>
<evidence type="ECO:0000259" key="1">
    <source>
        <dbReference type="Pfam" id="PF01068"/>
    </source>
</evidence>
<feature type="non-terminal residue" evidence="2">
    <location>
        <position position="99"/>
    </location>
</feature>
<dbReference type="GO" id="GO:0005524">
    <property type="term" value="F:ATP binding"/>
    <property type="evidence" value="ECO:0007669"/>
    <property type="project" value="InterPro"/>
</dbReference>
<dbReference type="Gene3D" id="3.30.470.30">
    <property type="entry name" value="DNA ligase/mRNA capping enzyme"/>
    <property type="match status" value="1"/>
</dbReference>
<dbReference type="GO" id="GO:0006310">
    <property type="term" value="P:DNA recombination"/>
    <property type="evidence" value="ECO:0007669"/>
    <property type="project" value="InterPro"/>
</dbReference>
<dbReference type="AlphaFoldDB" id="A0A6G3WTT8"/>
<dbReference type="InterPro" id="IPR012310">
    <property type="entry name" value="DNA_ligase_ATP-dep_cent"/>
</dbReference>
<reference evidence="2" key="1">
    <citation type="submission" date="2020-01" db="EMBL/GenBank/DDBJ databases">
        <title>Insect and environment-associated Actinomycetes.</title>
        <authorList>
            <person name="Currrie C."/>
            <person name="Chevrette M."/>
            <person name="Carlson C."/>
            <person name="Stubbendieck R."/>
            <person name="Wendt-Pienkowski E."/>
        </authorList>
    </citation>
    <scope>NUCLEOTIDE SEQUENCE</scope>
    <source>
        <strain evidence="2">SID7499</strain>
    </source>
</reference>
<dbReference type="SUPFAM" id="SSF56091">
    <property type="entry name" value="DNA ligase/mRNA capping enzyme, catalytic domain"/>
    <property type="match status" value="1"/>
</dbReference>
<evidence type="ECO:0000313" key="2">
    <source>
        <dbReference type="EMBL" id="NEE08949.1"/>
    </source>
</evidence>
<protein>
    <submittedName>
        <fullName evidence="2">ATP-dependent DNA ligase</fullName>
    </submittedName>
</protein>
<dbReference type="GO" id="GO:0006281">
    <property type="term" value="P:DNA repair"/>
    <property type="evidence" value="ECO:0007669"/>
    <property type="project" value="InterPro"/>
</dbReference>
<accession>A0A6G3WTT8</accession>
<gene>
    <name evidence="2" type="ORF">G3M58_21150</name>
</gene>
<proteinExistence type="predicted"/>
<comment type="caution">
    <text evidence="2">The sequence shown here is derived from an EMBL/GenBank/DDBJ whole genome shotgun (WGS) entry which is preliminary data.</text>
</comment>
<keyword evidence="2" id="KW-0436">Ligase</keyword>
<sequence>PRCVIDGEIVVAHEGRLDFERLGERIHPADSRVRLLAEQTPASLIAFDVLAVDDTSLLTTRQADRREVLRAALSEASAPVFLAPATTDIEVAREWFDRY</sequence>